<dbReference type="InterPro" id="IPR023346">
    <property type="entry name" value="Lysozyme-like_dom_sf"/>
</dbReference>
<evidence type="ECO:0000256" key="5">
    <source>
        <dbReference type="ARBA" id="ARBA00007739"/>
    </source>
</evidence>
<dbReference type="InterPro" id="IPR001264">
    <property type="entry name" value="Glyco_trans_51"/>
</dbReference>
<dbReference type="GO" id="GO:0009002">
    <property type="term" value="F:serine-type D-Ala-D-Ala carboxypeptidase activity"/>
    <property type="evidence" value="ECO:0007669"/>
    <property type="project" value="UniProtKB-EC"/>
</dbReference>
<evidence type="ECO:0000259" key="29">
    <source>
        <dbReference type="Pfam" id="PF00905"/>
    </source>
</evidence>
<evidence type="ECO:0000256" key="20">
    <source>
        <dbReference type="ARBA" id="ARBA00023251"/>
    </source>
</evidence>
<dbReference type="AlphaFoldDB" id="A0A7X5KN79"/>
<dbReference type="Gene3D" id="1.10.3810.10">
    <property type="entry name" value="Biosynthetic peptidoglycan transglycosylase-like"/>
    <property type="match status" value="1"/>
</dbReference>
<keyword evidence="11" id="KW-0328">Glycosyltransferase</keyword>
<evidence type="ECO:0000256" key="23">
    <source>
        <dbReference type="ARBA" id="ARBA00034000"/>
    </source>
</evidence>
<sequence length="870" mass="96175">MNFGRHASIQKQQRLHSTSTRLKNLVGTSAVKLLVFALVLGGAGGFMGGLGAVNAIIDSAPETSLADVQPRGYATILYADDGVETQRLHAAEANRIYVEYEQIPAHVRNAFIAIEDERFWEHNGIDAKGIVRAIFSNLEEGDLKASGASTITQQLIKNNVLSTQKSWERKIQEQYLAVELEKKMTKEQILEYYLNTAACGRGTNGVQSAANTYFNKDVGELTIAEAAAIAGITQRPSFYDPVANPENNRVRQLTVLAKMEELGYITPQERAAAEAEDVYDHIQLVQESTVQNNRHSYFVDEVIQRVAEDLRVMKGYTENQAYQLIYRGGLRIQTTQNLQIQKTLDEVFLDESSFPPHKEDYAVKAMVSLSLRTEAGVKNLYKEQQFPTQQAAESFKEALRAQWLEEWQAEEADVLGETVNYIPQPQAAMVISDYHNGHVKALNGGRGPKTGNQTFNRATQAKRQPGSTFKVLAAYVPAIDVKGYTLATVLDDVPTIFRYGTAPAYIPKNWYDTPSAAFNYRGLSTVREGIADSMNILAVRTIHDISPQLGYEYLLKMGFTTLVDDVVLGGKTFSDKTLSLPLGGLTSGVTPLELNAAYGTIANKGIYVEPVFYTQVLDHNGNVLLEKVPVTHTVMKETTAFLLTSAMESVVKTGTATQVQFQRNTMAVAGKTGTTSDNYDVVFAGYTPYYAATIWMGYDTPARMAYLQGYHKFIWRDVMDRIHDGLPYKEFTIPPGIVQAPVCNESGKLPTSLCSADPRGGTVRYEYFVEGTQPTESCDVHVAADVCTVSGLLATQYCPEHTRQPKVFIKRPEPVNPEAWAGGSPPRIADARYQLPGTYCNFHGPILQPITPPKEETPEALPQDPVDFGQ</sequence>
<dbReference type="Pfam" id="PF00905">
    <property type="entry name" value="Transpeptidase"/>
    <property type="match status" value="1"/>
</dbReference>
<evidence type="ECO:0000256" key="6">
    <source>
        <dbReference type="ARBA" id="ARBA00012448"/>
    </source>
</evidence>
<evidence type="ECO:0000313" key="31">
    <source>
        <dbReference type="EMBL" id="NDL67754.1"/>
    </source>
</evidence>
<feature type="transmembrane region" description="Helical" evidence="28">
    <location>
        <begin position="33"/>
        <end position="57"/>
    </location>
</feature>
<dbReference type="InterPro" id="IPR001460">
    <property type="entry name" value="PCN-bd_Tpept"/>
</dbReference>
<keyword evidence="15" id="KW-0133">Cell shape</keyword>
<dbReference type="InterPro" id="IPR036950">
    <property type="entry name" value="PBP_transglycosylase"/>
</dbReference>
<keyword evidence="10" id="KW-0645">Protease</keyword>
<dbReference type="PANTHER" id="PTHR32282:SF33">
    <property type="entry name" value="PEPTIDOGLYCAN GLYCOSYLTRANSFERASE"/>
    <property type="match status" value="1"/>
</dbReference>
<keyword evidence="16" id="KW-0735">Signal-anchor</keyword>
<keyword evidence="21" id="KW-0511">Multifunctional enzyme</keyword>
<evidence type="ECO:0000256" key="16">
    <source>
        <dbReference type="ARBA" id="ARBA00022968"/>
    </source>
</evidence>
<dbReference type="FunFam" id="1.10.3810.10:FF:000001">
    <property type="entry name" value="Penicillin-binding protein 1A"/>
    <property type="match status" value="1"/>
</dbReference>
<keyword evidence="19 28" id="KW-0472">Membrane</keyword>
<dbReference type="GO" id="GO:0071555">
    <property type="term" value="P:cell wall organization"/>
    <property type="evidence" value="ECO:0007669"/>
    <property type="project" value="UniProtKB-KW"/>
</dbReference>
<dbReference type="GO" id="GO:0008658">
    <property type="term" value="F:penicillin binding"/>
    <property type="evidence" value="ECO:0007669"/>
    <property type="project" value="InterPro"/>
</dbReference>
<dbReference type="SUPFAM" id="SSF56601">
    <property type="entry name" value="beta-lactamase/transpeptidase-like"/>
    <property type="match status" value="1"/>
</dbReference>
<dbReference type="InterPro" id="IPR012338">
    <property type="entry name" value="Beta-lactam/transpept-like"/>
</dbReference>
<evidence type="ECO:0000256" key="17">
    <source>
        <dbReference type="ARBA" id="ARBA00022984"/>
    </source>
</evidence>
<keyword evidence="22" id="KW-0961">Cell wall biogenesis/degradation</keyword>
<comment type="pathway">
    <text evidence="26">Glycan biosynthesis.</text>
</comment>
<keyword evidence="9" id="KW-0121">Carboxypeptidase</keyword>
<dbReference type="GO" id="GO:0006508">
    <property type="term" value="P:proteolysis"/>
    <property type="evidence" value="ECO:0007669"/>
    <property type="project" value="UniProtKB-KW"/>
</dbReference>
<feature type="domain" description="Penicillin-binding protein transpeptidase" evidence="29">
    <location>
        <begin position="428"/>
        <end position="695"/>
    </location>
</feature>
<evidence type="ECO:0000256" key="1">
    <source>
        <dbReference type="ARBA" id="ARBA00002624"/>
    </source>
</evidence>
<evidence type="ECO:0000256" key="9">
    <source>
        <dbReference type="ARBA" id="ARBA00022645"/>
    </source>
</evidence>
<dbReference type="EC" id="2.4.99.28" evidence="24"/>
<accession>A0A7X5KN79</accession>
<keyword evidence="18 28" id="KW-1133">Transmembrane helix</keyword>
<comment type="catalytic activity">
    <reaction evidence="23">
        <text>Preferential cleavage: (Ac)2-L-Lys-D-Ala-|-D-Ala. Also transpeptidation of peptidyl-alanyl moieties that are N-acyl substituents of D-alanine.</text>
        <dbReference type="EC" id="3.4.16.4"/>
    </reaction>
</comment>
<comment type="function">
    <text evidence="1">Cell wall formation. Synthesis of cross-linked peptidoglycan from the lipid intermediates. The enzyme has a penicillin-insensitive transglycosylase N-terminal domain (formation of linear glycan strands) and a penicillin-sensitive transpeptidase C-terminal domain (cross-linking of the peptide subunits).</text>
</comment>
<keyword evidence="8" id="KW-1003">Cell membrane</keyword>
<comment type="subcellular location">
    <subcellularLocation>
        <location evidence="2">Cell membrane</location>
        <topology evidence="2">Single-pass type II membrane protein</topology>
    </subcellularLocation>
</comment>
<evidence type="ECO:0000256" key="12">
    <source>
        <dbReference type="ARBA" id="ARBA00022679"/>
    </source>
</evidence>
<evidence type="ECO:0000256" key="28">
    <source>
        <dbReference type="SAM" id="Phobius"/>
    </source>
</evidence>
<feature type="region of interest" description="Disordered" evidence="27">
    <location>
        <begin position="848"/>
        <end position="870"/>
    </location>
</feature>
<dbReference type="UniPathway" id="UPA00219"/>
<reference evidence="31 32" key="1">
    <citation type="submission" date="2020-01" db="EMBL/GenBank/DDBJ databases">
        <title>Anaeroalcalibacter tamaniensis gen. nov., sp. nov., moderately halophilic strictly anaerobic fermenter bacterium from mud volcano of Taman peninsula.</title>
        <authorList>
            <person name="Frolova A."/>
            <person name="Merkel A.Y."/>
            <person name="Slobodkin A.I."/>
        </authorList>
    </citation>
    <scope>NUCLEOTIDE SEQUENCE [LARGE SCALE GENOMIC DNA]</scope>
    <source>
        <strain evidence="31 32">F-3ap</strain>
    </source>
</reference>
<dbReference type="InterPro" id="IPR050396">
    <property type="entry name" value="Glycosyltr_51/Transpeptidase"/>
</dbReference>
<dbReference type="EMBL" id="JAAEEH010000020">
    <property type="protein sequence ID" value="NDL67754.1"/>
    <property type="molecule type" value="Genomic_DNA"/>
</dbReference>
<evidence type="ECO:0000256" key="2">
    <source>
        <dbReference type="ARBA" id="ARBA00004401"/>
    </source>
</evidence>
<dbReference type="RefSeq" id="WP_162370482.1">
    <property type="nucleotide sequence ID" value="NZ_JAAEEH010000020.1"/>
</dbReference>
<evidence type="ECO:0000256" key="8">
    <source>
        <dbReference type="ARBA" id="ARBA00022475"/>
    </source>
</evidence>
<comment type="caution">
    <text evidence="31">The sequence shown here is derived from an EMBL/GenBank/DDBJ whole genome shotgun (WGS) entry which is preliminary data.</text>
</comment>
<keyword evidence="12" id="KW-0808">Transferase</keyword>
<evidence type="ECO:0000256" key="13">
    <source>
        <dbReference type="ARBA" id="ARBA00022692"/>
    </source>
</evidence>
<comment type="similarity">
    <text evidence="5">In the N-terminal section; belongs to the glycosyltransferase 51 family.</text>
</comment>
<evidence type="ECO:0000256" key="26">
    <source>
        <dbReference type="ARBA" id="ARBA00060592"/>
    </source>
</evidence>
<evidence type="ECO:0000256" key="24">
    <source>
        <dbReference type="ARBA" id="ARBA00044770"/>
    </source>
</evidence>
<dbReference type="GO" id="GO:0008955">
    <property type="term" value="F:peptidoglycan glycosyltransferase activity"/>
    <property type="evidence" value="ECO:0007669"/>
    <property type="project" value="UniProtKB-EC"/>
</dbReference>
<dbReference type="SUPFAM" id="SSF53955">
    <property type="entry name" value="Lysozyme-like"/>
    <property type="match status" value="1"/>
</dbReference>
<keyword evidence="20" id="KW-0046">Antibiotic resistance</keyword>
<dbReference type="PANTHER" id="PTHR32282">
    <property type="entry name" value="BINDING PROTEIN TRANSPEPTIDASE, PUTATIVE-RELATED"/>
    <property type="match status" value="1"/>
</dbReference>
<evidence type="ECO:0000256" key="21">
    <source>
        <dbReference type="ARBA" id="ARBA00023268"/>
    </source>
</evidence>
<dbReference type="Pfam" id="PF00912">
    <property type="entry name" value="Transgly"/>
    <property type="match status" value="1"/>
</dbReference>
<gene>
    <name evidence="31" type="ORF">GXN74_08390</name>
</gene>
<dbReference type="Proteomes" id="UP000461585">
    <property type="component" value="Unassembled WGS sequence"/>
</dbReference>
<keyword evidence="17" id="KW-0573">Peptidoglycan synthesis</keyword>
<dbReference type="EC" id="3.4.16.4" evidence="6"/>
<evidence type="ECO:0000256" key="3">
    <source>
        <dbReference type="ARBA" id="ARBA00004752"/>
    </source>
</evidence>
<dbReference type="GO" id="GO:0009252">
    <property type="term" value="P:peptidoglycan biosynthetic process"/>
    <property type="evidence" value="ECO:0007669"/>
    <property type="project" value="UniProtKB-UniPathway"/>
</dbReference>
<evidence type="ECO:0000256" key="15">
    <source>
        <dbReference type="ARBA" id="ARBA00022960"/>
    </source>
</evidence>
<evidence type="ECO:0000256" key="11">
    <source>
        <dbReference type="ARBA" id="ARBA00022676"/>
    </source>
</evidence>
<protein>
    <recommendedName>
        <fullName evidence="7">Penicillin-binding protein 1A</fullName>
        <ecNumber evidence="24">2.4.99.28</ecNumber>
        <ecNumber evidence="6">3.4.16.4</ecNumber>
    </recommendedName>
</protein>
<comment type="pathway">
    <text evidence="3">Cell wall biogenesis; peptidoglycan biosynthesis.</text>
</comment>
<dbReference type="NCBIfam" id="TIGR02074">
    <property type="entry name" value="PBP_1a_fam"/>
    <property type="match status" value="1"/>
</dbReference>
<dbReference type="GO" id="GO:0005886">
    <property type="term" value="C:plasma membrane"/>
    <property type="evidence" value="ECO:0007669"/>
    <property type="project" value="UniProtKB-SubCell"/>
</dbReference>
<keyword evidence="14" id="KW-0378">Hydrolase</keyword>
<proteinExistence type="inferred from homology"/>
<evidence type="ECO:0000256" key="27">
    <source>
        <dbReference type="SAM" id="MobiDB-lite"/>
    </source>
</evidence>
<evidence type="ECO:0000256" key="10">
    <source>
        <dbReference type="ARBA" id="ARBA00022670"/>
    </source>
</evidence>
<dbReference type="Gene3D" id="3.40.710.10">
    <property type="entry name" value="DD-peptidase/beta-lactamase superfamily"/>
    <property type="match status" value="1"/>
</dbReference>
<evidence type="ECO:0000256" key="18">
    <source>
        <dbReference type="ARBA" id="ARBA00022989"/>
    </source>
</evidence>
<dbReference type="GO" id="GO:0008360">
    <property type="term" value="P:regulation of cell shape"/>
    <property type="evidence" value="ECO:0007669"/>
    <property type="project" value="UniProtKB-KW"/>
</dbReference>
<keyword evidence="32" id="KW-1185">Reference proteome</keyword>
<organism evidence="31 32">
    <name type="scientific">Anaerotalea alkaliphila</name>
    <dbReference type="NCBI Taxonomy" id="2662126"/>
    <lineage>
        <taxon>Bacteria</taxon>
        <taxon>Bacillati</taxon>
        <taxon>Bacillota</taxon>
        <taxon>Clostridia</taxon>
        <taxon>Eubacteriales</taxon>
        <taxon>Anaerotalea</taxon>
    </lineage>
</organism>
<evidence type="ECO:0000256" key="19">
    <source>
        <dbReference type="ARBA" id="ARBA00023136"/>
    </source>
</evidence>
<evidence type="ECO:0000256" key="4">
    <source>
        <dbReference type="ARBA" id="ARBA00007090"/>
    </source>
</evidence>
<evidence type="ECO:0000313" key="32">
    <source>
        <dbReference type="Proteomes" id="UP000461585"/>
    </source>
</evidence>
<name>A0A7X5KN79_9FIRM</name>
<evidence type="ECO:0000256" key="7">
    <source>
        <dbReference type="ARBA" id="ARBA00018638"/>
    </source>
</evidence>
<evidence type="ECO:0000256" key="14">
    <source>
        <dbReference type="ARBA" id="ARBA00022801"/>
    </source>
</evidence>
<evidence type="ECO:0000256" key="22">
    <source>
        <dbReference type="ARBA" id="ARBA00023316"/>
    </source>
</evidence>
<comment type="catalytic activity">
    <reaction evidence="25">
        <text>[GlcNAc-(1-&gt;4)-Mur2Ac(oyl-L-Ala-gamma-D-Glu-L-Lys-D-Ala-D-Ala)](n)-di-trans,octa-cis-undecaprenyl diphosphate + beta-D-GlcNAc-(1-&gt;4)-Mur2Ac(oyl-L-Ala-gamma-D-Glu-L-Lys-D-Ala-D-Ala)-di-trans,octa-cis-undecaprenyl diphosphate = [GlcNAc-(1-&gt;4)-Mur2Ac(oyl-L-Ala-gamma-D-Glu-L-Lys-D-Ala-D-Ala)](n+1)-di-trans,octa-cis-undecaprenyl diphosphate + di-trans,octa-cis-undecaprenyl diphosphate + H(+)</text>
        <dbReference type="Rhea" id="RHEA:23708"/>
        <dbReference type="Rhea" id="RHEA-COMP:9602"/>
        <dbReference type="Rhea" id="RHEA-COMP:9603"/>
        <dbReference type="ChEBI" id="CHEBI:15378"/>
        <dbReference type="ChEBI" id="CHEBI:58405"/>
        <dbReference type="ChEBI" id="CHEBI:60033"/>
        <dbReference type="ChEBI" id="CHEBI:78435"/>
        <dbReference type="EC" id="2.4.99.28"/>
    </reaction>
</comment>
<evidence type="ECO:0000256" key="25">
    <source>
        <dbReference type="ARBA" id="ARBA00049902"/>
    </source>
</evidence>
<comment type="similarity">
    <text evidence="4">In the C-terminal section; belongs to the transpeptidase family.</text>
</comment>
<dbReference type="GO" id="GO:0046677">
    <property type="term" value="P:response to antibiotic"/>
    <property type="evidence" value="ECO:0007669"/>
    <property type="project" value="UniProtKB-KW"/>
</dbReference>
<feature type="domain" description="Glycosyl transferase family 51" evidence="30">
    <location>
        <begin position="86"/>
        <end position="259"/>
    </location>
</feature>
<keyword evidence="13 28" id="KW-0812">Transmembrane</keyword>
<evidence type="ECO:0000259" key="30">
    <source>
        <dbReference type="Pfam" id="PF00912"/>
    </source>
</evidence>